<dbReference type="InterPro" id="IPR057766">
    <property type="entry name" value="Znf-C2H2_OTU1-like_C"/>
</dbReference>
<keyword evidence="5 9" id="KW-0833">Ubl conjugation pathway</keyword>
<dbReference type="CDD" id="cd22745">
    <property type="entry name" value="OTU_OTU1"/>
    <property type="match status" value="1"/>
</dbReference>
<dbReference type="EMBL" id="JAEUBF010000206">
    <property type="protein sequence ID" value="KAH3679850.1"/>
    <property type="molecule type" value="Genomic_DNA"/>
</dbReference>
<evidence type="ECO:0000256" key="2">
    <source>
        <dbReference type="ARBA" id="ARBA00022670"/>
    </source>
</evidence>
<dbReference type="Pfam" id="PF24560">
    <property type="entry name" value="zf-C2H2_OTU1_C"/>
    <property type="match status" value="1"/>
</dbReference>
<evidence type="ECO:0000313" key="12">
    <source>
        <dbReference type="EMBL" id="KAH3679850.1"/>
    </source>
</evidence>
<keyword evidence="9" id="KW-0963">Cytoplasm</keyword>
<reference evidence="12" key="2">
    <citation type="submission" date="2021-01" db="EMBL/GenBank/DDBJ databases">
        <authorList>
            <person name="Schikora-Tamarit M.A."/>
        </authorList>
    </citation>
    <scope>NUCLEOTIDE SEQUENCE</scope>
    <source>
        <strain evidence="12">CBS6341</strain>
    </source>
</reference>
<dbReference type="GO" id="GO:0016579">
    <property type="term" value="P:protein deubiquitination"/>
    <property type="evidence" value="ECO:0007669"/>
    <property type="project" value="TreeGrafter"/>
</dbReference>
<evidence type="ECO:0000256" key="10">
    <source>
        <dbReference type="SAM" id="MobiDB-lite"/>
    </source>
</evidence>
<dbReference type="SUPFAM" id="SSF54001">
    <property type="entry name" value="Cysteine proteinases"/>
    <property type="match status" value="1"/>
</dbReference>
<comment type="catalytic activity">
    <reaction evidence="1 9">
        <text>Thiol-dependent hydrolysis of ester, thioester, amide, peptide and isopeptide bonds formed by the C-terminal Gly of ubiquitin (a 76-residue protein attached to proteins as an intracellular targeting signal).</text>
        <dbReference type="EC" id="3.4.19.12"/>
    </reaction>
</comment>
<dbReference type="GO" id="GO:0030968">
    <property type="term" value="P:endoplasmic reticulum unfolded protein response"/>
    <property type="evidence" value="ECO:0007669"/>
    <property type="project" value="TreeGrafter"/>
</dbReference>
<evidence type="ECO:0000256" key="9">
    <source>
        <dbReference type="RuleBase" id="RU367104"/>
    </source>
</evidence>
<protein>
    <recommendedName>
        <fullName evidence="9">Ubiquitin thioesterase OTU</fullName>
        <ecNumber evidence="9">3.4.19.12</ecNumber>
    </recommendedName>
</protein>
<dbReference type="GO" id="GO:0005829">
    <property type="term" value="C:cytosol"/>
    <property type="evidence" value="ECO:0007669"/>
    <property type="project" value="TreeGrafter"/>
</dbReference>
<comment type="subcellular location">
    <subcellularLocation>
        <location evidence="9">Cytoplasm</location>
    </subcellularLocation>
</comment>
<reference evidence="12" key="1">
    <citation type="journal article" date="2021" name="Open Biol.">
        <title>Shared evolutionary footprints suggest mitochondrial oxidative damage underlies multiple complex I losses in fungi.</title>
        <authorList>
            <person name="Schikora-Tamarit M.A."/>
            <person name="Marcet-Houben M."/>
            <person name="Nosek J."/>
            <person name="Gabaldon T."/>
        </authorList>
    </citation>
    <scope>NUCLEOTIDE SEQUENCE</scope>
    <source>
        <strain evidence="12">CBS6341</strain>
    </source>
</reference>
<feature type="region of interest" description="Disordered" evidence="10">
    <location>
        <begin position="81"/>
        <end position="103"/>
    </location>
</feature>
<dbReference type="EC" id="3.4.19.12" evidence="9"/>
<dbReference type="PANTHER" id="PTHR13312:SF0">
    <property type="entry name" value="UBIQUITIN THIOESTERASE OTU1"/>
    <property type="match status" value="1"/>
</dbReference>
<evidence type="ECO:0000256" key="5">
    <source>
        <dbReference type="ARBA" id="ARBA00022786"/>
    </source>
</evidence>
<dbReference type="PROSITE" id="PS50802">
    <property type="entry name" value="OTU"/>
    <property type="match status" value="1"/>
</dbReference>
<evidence type="ECO:0000259" key="11">
    <source>
        <dbReference type="PROSITE" id="PS50802"/>
    </source>
</evidence>
<feature type="compositionally biased region" description="Basic and acidic residues" evidence="10">
    <location>
        <begin position="81"/>
        <end position="94"/>
    </location>
</feature>
<evidence type="ECO:0000256" key="4">
    <source>
        <dbReference type="ARBA" id="ARBA00022771"/>
    </source>
</evidence>
<evidence type="ECO:0000256" key="3">
    <source>
        <dbReference type="ARBA" id="ARBA00022723"/>
    </source>
</evidence>
<comment type="caution">
    <text evidence="12">The sequence shown here is derived from an EMBL/GenBank/DDBJ whole genome shotgun (WGS) entry which is preliminary data.</text>
</comment>
<dbReference type="GO" id="GO:0036503">
    <property type="term" value="P:ERAD pathway"/>
    <property type="evidence" value="ECO:0007669"/>
    <property type="project" value="TreeGrafter"/>
</dbReference>
<keyword evidence="3" id="KW-0479">Metal-binding</keyword>
<dbReference type="AlphaFoldDB" id="A0A9P8TIG9"/>
<dbReference type="Proteomes" id="UP000769528">
    <property type="component" value="Unassembled WGS sequence"/>
</dbReference>
<proteinExistence type="predicted"/>
<evidence type="ECO:0000256" key="8">
    <source>
        <dbReference type="ARBA" id="ARBA00022833"/>
    </source>
</evidence>
<comment type="function">
    <text evidence="9">Hydrolase that can remove conjugated ubiquitin from proteins and may therefore play an important regulatory role at the level of protein turnover by preventing degradation.</text>
</comment>
<sequence length="323" mass="36378">MRIKIRTPVAENISVLDDSATIQDLLKLEAIDSLFGEIVIKSGYPPRPIDLKSLDIQLESIGIKNGDKIVVEKQHILRPDVRKDLSSPDPDERHKKSKRRSNLQTTRTGTYYVKLPDYSNMVLREVPSDNSCLFRSFASAFFRDPDQGTKLRQIVSEKVLRDQKTWTGAILGSSPENYAKNVLKDTFWGGAIELQILGKQFGISIQSLDIKTGRIDLFNPGCENFIVVLYSGIHFDCFAITVLNDVDDTDLDITLFDRKKRLFTDDDLKFFAKELNSIKGFVTDPSSIETKCNVCGSILIGEKQVAEHALKTKHTDFGEVSDN</sequence>
<keyword evidence="4" id="KW-0863">Zinc-finger</keyword>
<keyword evidence="13" id="KW-1185">Reference proteome</keyword>
<dbReference type="GO" id="GO:0008270">
    <property type="term" value="F:zinc ion binding"/>
    <property type="evidence" value="ECO:0007669"/>
    <property type="project" value="UniProtKB-KW"/>
</dbReference>
<accession>A0A9P8TIG9</accession>
<keyword evidence="8" id="KW-0862">Zinc</keyword>
<dbReference type="GO" id="GO:0005634">
    <property type="term" value="C:nucleus"/>
    <property type="evidence" value="ECO:0007669"/>
    <property type="project" value="TreeGrafter"/>
</dbReference>
<dbReference type="CDD" id="cd17059">
    <property type="entry name" value="Ubl_OTU1"/>
    <property type="match status" value="1"/>
</dbReference>
<gene>
    <name evidence="12" type="ORF">WICMUC_000593</name>
</gene>
<dbReference type="GO" id="GO:0004843">
    <property type="term" value="F:cysteine-type deubiquitinase activity"/>
    <property type="evidence" value="ECO:0007669"/>
    <property type="project" value="UniProtKB-UniRule"/>
</dbReference>
<name>A0A9P8TIG9_9ASCO</name>
<dbReference type="InterPro" id="IPR048857">
    <property type="entry name" value="OTU1_Ubl"/>
</dbReference>
<keyword evidence="7 9" id="KW-0788">Thiol protease</keyword>
<keyword evidence="6 9" id="KW-0378">Hydrolase</keyword>
<feature type="domain" description="OTU" evidence="11">
    <location>
        <begin position="121"/>
        <end position="241"/>
    </location>
</feature>
<dbReference type="OrthoDB" id="65596at2759"/>
<keyword evidence="2" id="KW-0645">Protease</keyword>
<evidence type="ECO:0000256" key="7">
    <source>
        <dbReference type="ARBA" id="ARBA00022807"/>
    </source>
</evidence>
<dbReference type="Pfam" id="PF02338">
    <property type="entry name" value="OTU"/>
    <property type="match status" value="1"/>
</dbReference>
<dbReference type="Pfam" id="PF21403">
    <property type="entry name" value="OTU1_UBXL"/>
    <property type="match status" value="1"/>
</dbReference>
<dbReference type="Gene3D" id="3.10.20.90">
    <property type="entry name" value="Phosphatidylinositol 3-kinase Catalytic Subunit, Chain A, domain 1"/>
    <property type="match status" value="1"/>
</dbReference>
<dbReference type="PANTHER" id="PTHR13312">
    <property type="entry name" value="HIV-INDUCED PROTEIN-7-LIKE PROTEASE"/>
    <property type="match status" value="1"/>
</dbReference>
<evidence type="ECO:0000313" key="13">
    <source>
        <dbReference type="Proteomes" id="UP000769528"/>
    </source>
</evidence>
<dbReference type="InterPro" id="IPR003323">
    <property type="entry name" value="OTU_dom"/>
</dbReference>
<organism evidence="12 13">
    <name type="scientific">Wickerhamomyces mucosus</name>
    <dbReference type="NCBI Taxonomy" id="1378264"/>
    <lineage>
        <taxon>Eukaryota</taxon>
        <taxon>Fungi</taxon>
        <taxon>Dikarya</taxon>
        <taxon>Ascomycota</taxon>
        <taxon>Saccharomycotina</taxon>
        <taxon>Saccharomycetes</taxon>
        <taxon>Phaffomycetales</taxon>
        <taxon>Wickerhamomycetaceae</taxon>
        <taxon>Wickerhamomyces</taxon>
    </lineage>
</organism>
<evidence type="ECO:0000256" key="6">
    <source>
        <dbReference type="ARBA" id="ARBA00022801"/>
    </source>
</evidence>
<dbReference type="InterPro" id="IPR038765">
    <property type="entry name" value="Papain-like_cys_pep_sf"/>
</dbReference>
<dbReference type="Gene3D" id="3.90.70.80">
    <property type="match status" value="1"/>
</dbReference>
<evidence type="ECO:0000256" key="1">
    <source>
        <dbReference type="ARBA" id="ARBA00000707"/>
    </source>
</evidence>